<feature type="compositionally biased region" description="Basic and acidic residues" evidence="1">
    <location>
        <begin position="1"/>
        <end position="16"/>
    </location>
</feature>
<dbReference type="EMBL" id="VITT01000018">
    <property type="protein sequence ID" value="TWB52659.1"/>
    <property type="molecule type" value="Genomic_DNA"/>
</dbReference>
<accession>A0A560I3X9</accession>
<feature type="region of interest" description="Disordered" evidence="1">
    <location>
        <begin position="592"/>
        <end position="613"/>
    </location>
</feature>
<dbReference type="Proteomes" id="UP000318050">
    <property type="component" value="Unassembled WGS sequence"/>
</dbReference>
<keyword evidence="2" id="KW-0812">Transmembrane</keyword>
<protein>
    <submittedName>
        <fullName evidence="3">Uncharacterized protein (TIGR02302 family)</fullName>
    </submittedName>
</protein>
<feature type="compositionally biased region" description="Low complexity" evidence="1">
    <location>
        <begin position="752"/>
        <end position="787"/>
    </location>
</feature>
<evidence type="ECO:0000256" key="1">
    <source>
        <dbReference type="SAM" id="MobiDB-lite"/>
    </source>
</evidence>
<dbReference type="AlphaFoldDB" id="A0A560I3X9"/>
<feature type="region of interest" description="Disordered" evidence="1">
    <location>
        <begin position="689"/>
        <end position="833"/>
    </location>
</feature>
<feature type="compositionally biased region" description="Basic and acidic residues" evidence="1">
    <location>
        <begin position="727"/>
        <end position="751"/>
    </location>
</feature>
<sequence length="932" mass="100153">MAERALTSRKDGRRASDAAAPAPTAPAPTGIVVSLPNRAHLPLVPPPLKPWRRPLRAAWLSLAAERVGLRLWPLPGLLMLGLALAWSGALPHLPPWAHGLALAAFAAAAIALLVRRLRGLRLPDRDAVFRRLERDNNLRHRPFDLLIDTPVDQAGPAATLWAAAQDRARRALAGVRVGWPALDLPNRDPWALRHVAVLLLAVAAVMAWGDWRPRLIEALDPGFEAPPAGAEADLDVWITPPESTGLPPQFLTRRGKAPQGDGAVDIKGAISVPAGATVTARLGPHHRAPTLSLDEDAVALDAAATGGFQTSRTVTKGQRITVADRGRTLGSWPIRIIADDPPAIAFREKPSATERYALRLDYTAADDYGIASVTATVTPTTRAEGTTVEPLVLTLPVPARPSREASAAGTPVVANASGYFDLTASPWAGQPVTIQLTATDTAGQTATSDTQTTTLPERVFNNPTAKAVIAQRRALLDQGEEARKPAASALLGLAGELDGYAGDPTVFMALYAAARHLGLNDDGRSLTDVADLLWDTALKIEDGSLASAETELRDARQRLADALDRNAPEAEIRRDLDALKSALNRYMQALAEKSDQQQGQTGAPPPDDQNGQTIDMGQMMEQLEQMAQTGARDAARKMLDQMQDLMESVQTGPQKPPTEAEQQQMRQNLQMLEKLQDLTKRQRELMDQTFRQGDRGEPEDSPPQPGTRGDGPNRSTPNRQGAAPRQPQRDPSAEAASRDLAKQQDALRRELQALMQQQGQQAGQQSDEGQAQDQQGDGQQGQDQPGGQENGNGGGLGPGQAPSPLDKADRAMGQAGRALSEGSPEDAVEAQGRALEALQDGLKDMAQQMARQMGRGTRVAPRNATNGRGQNTDPLGRQMTGQGATSTDSVKIPDHGDLQRAREILEELRRRASEAGRPKEELDYIDRLLKRF</sequence>
<dbReference type="OrthoDB" id="8477685at2"/>
<evidence type="ECO:0000313" key="3">
    <source>
        <dbReference type="EMBL" id="TWB52659.1"/>
    </source>
</evidence>
<keyword evidence="2" id="KW-1133">Transmembrane helix</keyword>
<reference evidence="3 4" key="1">
    <citation type="submission" date="2019-06" db="EMBL/GenBank/DDBJ databases">
        <title>Genomic Encyclopedia of Type Strains, Phase IV (KMG-V): Genome sequencing to study the core and pangenomes of soil and plant-associated prokaryotes.</title>
        <authorList>
            <person name="Whitman W."/>
        </authorList>
    </citation>
    <scope>NUCLEOTIDE SEQUENCE [LARGE SCALE GENOMIC DNA]</scope>
    <source>
        <strain evidence="3 4">BR 11140</strain>
    </source>
</reference>
<evidence type="ECO:0000256" key="2">
    <source>
        <dbReference type="SAM" id="Phobius"/>
    </source>
</evidence>
<feature type="transmembrane region" description="Helical" evidence="2">
    <location>
        <begin position="96"/>
        <end position="114"/>
    </location>
</feature>
<keyword evidence="2" id="KW-0472">Membrane</keyword>
<feature type="compositionally biased region" description="Polar residues" evidence="1">
    <location>
        <begin position="863"/>
        <end position="889"/>
    </location>
</feature>
<feature type="transmembrane region" description="Helical" evidence="2">
    <location>
        <begin position="190"/>
        <end position="209"/>
    </location>
</feature>
<comment type="caution">
    <text evidence="3">The sequence shown here is derived from an EMBL/GenBank/DDBJ whole genome shotgun (WGS) entry which is preliminary data.</text>
</comment>
<organism evidence="3 4">
    <name type="scientific">Nitrospirillum amazonense</name>
    <dbReference type="NCBI Taxonomy" id="28077"/>
    <lineage>
        <taxon>Bacteria</taxon>
        <taxon>Pseudomonadati</taxon>
        <taxon>Pseudomonadota</taxon>
        <taxon>Alphaproteobacteria</taxon>
        <taxon>Rhodospirillales</taxon>
        <taxon>Azospirillaceae</taxon>
        <taxon>Nitrospirillum</taxon>
    </lineage>
</organism>
<feature type="region of interest" description="Disordered" evidence="1">
    <location>
        <begin position="1"/>
        <end position="25"/>
    </location>
</feature>
<feature type="transmembrane region" description="Helical" evidence="2">
    <location>
        <begin position="71"/>
        <end position="90"/>
    </location>
</feature>
<feature type="compositionally biased region" description="Basic and acidic residues" evidence="1">
    <location>
        <begin position="689"/>
        <end position="698"/>
    </location>
</feature>
<proteinExistence type="predicted"/>
<feature type="compositionally biased region" description="Gly residues" evidence="1">
    <location>
        <begin position="788"/>
        <end position="798"/>
    </location>
</feature>
<dbReference type="InterPro" id="IPR012683">
    <property type="entry name" value="CHP02302_TM"/>
</dbReference>
<dbReference type="Pfam" id="PF13779">
    <property type="entry name" value="DUF4175"/>
    <property type="match status" value="1"/>
</dbReference>
<evidence type="ECO:0000313" key="4">
    <source>
        <dbReference type="Proteomes" id="UP000318050"/>
    </source>
</evidence>
<gene>
    <name evidence="3" type="ORF">FBZ92_11824</name>
</gene>
<name>A0A560I3X9_9PROT</name>
<feature type="region of interest" description="Disordered" evidence="1">
    <location>
        <begin position="849"/>
        <end position="897"/>
    </location>
</feature>